<keyword evidence="3 5" id="KW-1133">Transmembrane helix</keyword>
<evidence type="ECO:0000313" key="6">
    <source>
        <dbReference type="EMBL" id="KIW10692.1"/>
    </source>
</evidence>
<dbReference type="HOGENOM" id="CLU_030884_2_0_1"/>
<dbReference type="AlphaFoldDB" id="A0A0D1ZCD2"/>
<feature type="transmembrane region" description="Helical" evidence="5">
    <location>
        <begin position="342"/>
        <end position="361"/>
    </location>
</feature>
<dbReference type="GO" id="GO:0022857">
    <property type="term" value="F:transmembrane transporter activity"/>
    <property type="evidence" value="ECO:0007669"/>
    <property type="project" value="InterPro"/>
</dbReference>
<dbReference type="Pfam" id="PF07690">
    <property type="entry name" value="MFS_1"/>
    <property type="match status" value="1"/>
</dbReference>
<name>A0A0D1ZCD2_9EURO</name>
<reference evidence="6 7" key="1">
    <citation type="submission" date="2015-01" db="EMBL/GenBank/DDBJ databases">
        <title>The Genome Sequence of Exophiala spinifera CBS89968.</title>
        <authorList>
            <consortium name="The Broad Institute Genomics Platform"/>
            <person name="Cuomo C."/>
            <person name="de Hoog S."/>
            <person name="Gorbushina A."/>
            <person name="Stielow B."/>
            <person name="Teixiera M."/>
            <person name="Abouelleil A."/>
            <person name="Chapman S.B."/>
            <person name="Priest M."/>
            <person name="Young S.K."/>
            <person name="Wortman J."/>
            <person name="Nusbaum C."/>
            <person name="Birren B."/>
        </authorList>
    </citation>
    <scope>NUCLEOTIDE SEQUENCE [LARGE SCALE GENOMIC DNA]</scope>
    <source>
        <strain evidence="6 7">CBS 89968</strain>
    </source>
</reference>
<keyword evidence="4 5" id="KW-0472">Membrane</keyword>
<evidence type="ECO:0000256" key="5">
    <source>
        <dbReference type="SAM" id="Phobius"/>
    </source>
</evidence>
<dbReference type="PANTHER" id="PTHR23294:SF59">
    <property type="entry name" value="UNC93-LIKE PROTEIN C922.05C"/>
    <property type="match status" value="1"/>
</dbReference>
<dbReference type="InterPro" id="IPR011701">
    <property type="entry name" value="MFS"/>
</dbReference>
<feature type="transmembrane region" description="Helical" evidence="5">
    <location>
        <begin position="16"/>
        <end position="33"/>
    </location>
</feature>
<dbReference type="PANTHER" id="PTHR23294">
    <property type="entry name" value="ET TRANSLATION PRODUCT-RELATED"/>
    <property type="match status" value="1"/>
</dbReference>
<dbReference type="OrthoDB" id="417877at2759"/>
<comment type="subcellular location">
    <subcellularLocation>
        <location evidence="1">Membrane</location>
        <topology evidence="1">Multi-pass membrane protein</topology>
    </subcellularLocation>
</comment>
<evidence type="ECO:0000256" key="3">
    <source>
        <dbReference type="ARBA" id="ARBA00022989"/>
    </source>
</evidence>
<dbReference type="VEuPathDB" id="FungiDB:PV08_11656"/>
<keyword evidence="7" id="KW-1185">Reference proteome</keyword>
<feature type="transmembrane region" description="Helical" evidence="5">
    <location>
        <begin position="299"/>
        <end position="322"/>
    </location>
</feature>
<dbReference type="InterPro" id="IPR051617">
    <property type="entry name" value="UNC-93-like_regulator"/>
</dbReference>
<keyword evidence="2 5" id="KW-0812">Transmembrane</keyword>
<organism evidence="6 7">
    <name type="scientific">Exophiala spinifera</name>
    <dbReference type="NCBI Taxonomy" id="91928"/>
    <lineage>
        <taxon>Eukaryota</taxon>
        <taxon>Fungi</taxon>
        <taxon>Dikarya</taxon>
        <taxon>Ascomycota</taxon>
        <taxon>Pezizomycotina</taxon>
        <taxon>Eurotiomycetes</taxon>
        <taxon>Chaetothyriomycetidae</taxon>
        <taxon>Chaetothyriales</taxon>
        <taxon>Herpotrichiellaceae</taxon>
        <taxon>Exophiala</taxon>
    </lineage>
</organism>
<feature type="transmembrane region" description="Helical" evidence="5">
    <location>
        <begin position="405"/>
        <end position="424"/>
    </location>
</feature>
<dbReference type="SUPFAM" id="SSF103473">
    <property type="entry name" value="MFS general substrate transporter"/>
    <property type="match status" value="1"/>
</dbReference>
<protein>
    <recommendedName>
        <fullName evidence="8">Major facilitator superfamily (MFS) profile domain-containing protein</fullName>
    </recommendedName>
</protein>
<proteinExistence type="predicted"/>
<dbReference type="EMBL" id="KN847500">
    <property type="protein sequence ID" value="KIW10692.1"/>
    <property type="molecule type" value="Genomic_DNA"/>
</dbReference>
<feature type="transmembrane region" description="Helical" evidence="5">
    <location>
        <begin position="142"/>
        <end position="164"/>
    </location>
</feature>
<evidence type="ECO:0000256" key="1">
    <source>
        <dbReference type="ARBA" id="ARBA00004141"/>
    </source>
</evidence>
<dbReference type="GO" id="GO:0016020">
    <property type="term" value="C:membrane"/>
    <property type="evidence" value="ECO:0007669"/>
    <property type="project" value="UniProtKB-SubCell"/>
</dbReference>
<evidence type="ECO:0008006" key="8">
    <source>
        <dbReference type="Google" id="ProtNLM"/>
    </source>
</evidence>
<accession>A0A0D1ZCD2</accession>
<sequence>MPFLSRNLRNLRYRPWYSVLVVAWLGFCHPGMFSALNGLGASGEETPALSNTVNAVVFGSLTVGGFFTGILCNYIGVRWVLTIGSLGYAPYAAALYTNAAFGNTWFPILGGLLCGISGVHLWTATGAINLTFPEVRHRGRAVATKFVFQNFGGFIGGIISFGINASGSTRGRVSDATYFAFTSIMCLGLIPALTVPRPDQVVRKDGSHIAAHKFQSLQEEFIGLKRSLVSINFLLLLPYILYCQWDLAYMWTWNAAYHSVRARGLLSAFFYLIGPTIIGPIQGYLLDRTVWTRRSRAKVGTTLFAVLSLLIWIYGLVVQYQYDNRDPTTVIDIHDPVFAKSFLLFVLYGLLENSSMIILYWIIGSLGLPPGELASLVGLAVGMGSAGSTAAFIIGAKNVALKWQLWANVITFFVGIPGLLYVAWFRVAEDSALDAATSKRVFDDNSSSTGDGVEPSFDAKLVPADGAVLVAPEPTRFSKELAHTRTNGIE</sequence>
<feature type="transmembrane region" description="Helical" evidence="5">
    <location>
        <begin position="176"/>
        <end position="195"/>
    </location>
</feature>
<feature type="transmembrane region" description="Helical" evidence="5">
    <location>
        <begin position="268"/>
        <end position="287"/>
    </location>
</feature>
<evidence type="ECO:0000313" key="7">
    <source>
        <dbReference type="Proteomes" id="UP000053328"/>
    </source>
</evidence>
<dbReference type="GeneID" id="27338739"/>
<dbReference type="RefSeq" id="XP_016230908.1">
    <property type="nucleotide sequence ID" value="XM_016385964.1"/>
</dbReference>
<feature type="transmembrane region" description="Helical" evidence="5">
    <location>
        <begin position="79"/>
        <end position="99"/>
    </location>
</feature>
<gene>
    <name evidence="6" type="ORF">PV08_11656</name>
</gene>
<feature type="transmembrane region" description="Helical" evidence="5">
    <location>
        <begin position="228"/>
        <end position="248"/>
    </location>
</feature>
<dbReference type="Proteomes" id="UP000053328">
    <property type="component" value="Unassembled WGS sequence"/>
</dbReference>
<feature type="transmembrane region" description="Helical" evidence="5">
    <location>
        <begin position="373"/>
        <end position="393"/>
    </location>
</feature>
<feature type="transmembrane region" description="Helical" evidence="5">
    <location>
        <begin position="105"/>
        <end position="130"/>
    </location>
</feature>
<evidence type="ECO:0000256" key="2">
    <source>
        <dbReference type="ARBA" id="ARBA00022692"/>
    </source>
</evidence>
<dbReference type="Gene3D" id="1.20.1250.20">
    <property type="entry name" value="MFS general substrate transporter like domains"/>
    <property type="match status" value="1"/>
</dbReference>
<dbReference type="InterPro" id="IPR036259">
    <property type="entry name" value="MFS_trans_sf"/>
</dbReference>
<evidence type="ECO:0000256" key="4">
    <source>
        <dbReference type="ARBA" id="ARBA00023136"/>
    </source>
</evidence>
<feature type="transmembrane region" description="Helical" evidence="5">
    <location>
        <begin position="53"/>
        <end position="72"/>
    </location>
</feature>